<feature type="transmembrane region" description="Helical" evidence="1">
    <location>
        <begin position="110"/>
        <end position="129"/>
    </location>
</feature>
<reference evidence="2 3" key="1">
    <citation type="submission" date="2024-09" db="EMBL/GenBank/DDBJ databases">
        <authorList>
            <person name="Sun Q."/>
            <person name="Mori K."/>
        </authorList>
    </citation>
    <scope>NUCLEOTIDE SEQUENCE [LARGE SCALE GENOMIC DNA]</scope>
    <source>
        <strain evidence="2 3">NCAIM B.02604</strain>
    </source>
</reference>
<name>A0ABV6PAU8_9MICC</name>
<feature type="transmembrane region" description="Helical" evidence="1">
    <location>
        <begin position="234"/>
        <end position="252"/>
    </location>
</feature>
<dbReference type="EMBL" id="JBHLUB010000029">
    <property type="protein sequence ID" value="MFC0582241.1"/>
    <property type="molecule type" value="Genomic_DNA"/>
</dbReference>
<feature type="transmembrane region" description="Helical" evidence="1">
    <location>
        <begin position="284"/>
        <end position="301"/>
    </location>
</feature>
<keyword evidence="1" id="KW-1133">Transmembrane helix</keyword>
<feature type="transmembrane region" description="Helical" evidence="1">
    <location>
        <begin position="203"/>
        <end position="222"/>
    </location>
</feature>
<evidence type="ECO:0000313" key="3">
    <source>
        <dbReference type="Proteomes" id="UP001589862"/>
    </source>
</evidence>
<sequence>MAPEQEMSQEERIALAKEAIYGARGLRTEPEPEEEPEPYVLPFPAPNYDPDPEPTTTDLIRKLLVSVSAIGMAFTAGLVFGPHGVTAPEKFPHGYFAADYSALSLFPETHLMWLLLMVGALTHAVFQWWPTQTSTPRQRRSGYYVAGLNLSAVLWLLGAHLGWALLAFTGALAGAVCGWLAIRELNRRTARYNTERLCTDAPIGLYAGWFLALTATTLAVLLTSWKWDLWIPDFIWALIAVALLTWLAAHLCMTERGRVSVALGVGAGLAGIMIARLFGEHNSVWVALLAGSCAFVLLLVTENRRYRIKHAEHRAQRGLATEFDE</sequence>
<organism evidence="2 3">
    <name type="scientific">Micrococcoides hystricis</name>
    <dbReference type="NCBI Taxonomy" id="1572761"/>
    <lineage>
        <taxon>Bacteria</taxon>
        <taxon>Bacillati</taxon>
        <taxon>Actinomycetota</taxon>
        <taxon>Actinomycetes</taxon>
        <taxon>Micrococcales</taxon>
        <taxon>Micrococcaceae</taxon>
        <taxon>Micrococcoides</taxon>
    </lineage>
</organism>
<proteinExistence type="predicted"/>
<evidence type="ECO:0000313" key="2">
    <source>
        <dbReference type="EMBL" id="MFC0582241.1"/>
    </source>
</evidence>
<keyword evidence="3" id="KW-1185">Reference proteome</keyword>
<comment type="caution">
    <text evidence="2">The sequence shown here is derived from an EMBL/GenBank/DDBJ whole genome shotgun (WGS) entry which is preliminary data.</text>
</comment>
<feature type="transmembrane region" description="Helical" evidence="1">
    <location>
        <begin position="163"/>
        <end position="182"/>
    </location>
</feature>
<feature type="transmembrane region" description="Helical" evidence="1">
    <location>
        <begin position="141"/>
        <end position="157"/>
    </location>
</feature>
<gene>
    <name evidence="2" type="ORF">ACFFFR_07575</name>
</gene>
<evidence type="ECO:0008006" key="4">
    <source>
        <dbReference type="Google" id="ProtNLM"/>
    </source>
</evidence>
<accession>A0ABV6PAU8</accession>
<keyword evidence="1" id="KW-0812">Transmembrane</keyword>
<dbReference type="RefSeq" id="WP_377459252.1">
    <property type="nucleotide sequence ID" value="NZ_JBHLUB010000029.1"/>
</dbReference>
<keyword evidence="1" id="KW-0472">Membrane</keyword>
<dbReference type="Proteomes" id="UP001589862">
    <property type="component" value="Unassembled WGS sequence"/>
</dbReference>
<feature type="transmembrane region" description="Helical" evidence="1">
    <location>
        <begin position="63"/>
        <end position="81"/>
    </location>
</feature>
<evidence type="ECO:0000256" key="1">
    <source>
        <dbReference type="SAM" id="Phobius"/>
    </source>
</evidence>
<feature type="transmembrane region" description="Helical" evidence="1">
    <location>
        <begin position="259"/>
        <end position="278"/>
    </location>
</feature>
<protein>
    <recommendedName>
        <fullName evidence="4">DUF2157 domain-containing protein</fullName>
    </recommendedName>
</protein>